<organism evidence="1">
    <name type="scientific">Bacteriophage sp</name>
    <dbReference type="NCBI Taxonomy" id="38018"/>
    <lineage>
        <taxon>Viruses</taxon>
    </lineage>
</organism>
<protein>
    <submittedName>
        <fullName evidence="1">Uncharacterized protein</fullName>
    </submittedName>
</protein>
<evidence type="ECO:0000313" key="1">
    <source>
        <dbReference type="EMBL" id="DAD55768.1"/>
    </source>
</evidence>
<dbReference type="EMBL" id="BK029940">
    <property type="protein sequence ID" value="DAD55768.1"/>
    <property type="molecule type" value="Genomic_DNA"/>
</dbReference>
<accession>A0A8D9UHN2</accession>
<sequence>MHSLLLKEYHQKYSLQSPLSITRNNTNFIYIYRFLPLKRNNSLH</sequence>
<reference evidence="1" key="1">
    <citation type="journal article" date="2021" name="Proc. Natl. Acad. Sci. U.S.A.">
        <title>A Catalog of Tens of Thousands of Viruses from Human Metagenomes Reveals Hidden Associations with Chronic Diseases.</title>
        <authorList>
            <person name="Tisza M.J."/>
            <person name="Buck C.B."/>
        </authorList>
    </citation>
    <scope>NUCLEOTIDE SEQUENCE</scope>
    <source>
        <strain evidence="1">CtOZu12</strain>
    </source>
</reference>
<proteinExistence type="predicted"/>
<name>A0A8D9UHN2_9VIRU</name>